<comment type="caution">
    <text evidence="2">The sequence shown here is derived from an EMBL/GenBank/DDBJ whole genome shotgun (WGS) entry which is preliminary data.</text>
</comment>
<dbReference type="PANTHER" id="PTHR33473:SF17">
    <property type="entry name" value="ATP-DEPENDENT CLP PROTEASE ADAPTER PROTEIN CLPS1, CHLOROPLASTIC"/>
    <property type="match status" value="1"/>
</dbReference>
<gene>
    <name evidence="2" type="ORF">BWQ96_02574</name>
</gene>
<accession>A0A2V3IZU2</accession>
<organism evidence="2 3">
    <name type="scientific">Gracilariopsis chorda</name>
    <dbReference type="NCBI Taxonomy" id="448386"/>
    <lineage>
        <taxon>Eukaryota</taxon>
        <taxon>Rhodophyta</taxon>
        <taxon>Florideophyceae</taxon>
        <taxon>Rhodymeniophycidae</taxon>
        <taxon>Gracilariales</taxon>
        <taxon>Gracilariaceae</taxon>
        <taxon>Gracilariopsis</taxon>
    </lineage>
</organism>
<protein>
    <submittedName>
        <fullName evidence="2">ATP-dependent Clp protease adapter protein CLPS1, chloroplastic</fullName>
    </submittedName>
</protein>
<evidence type="ECO:0000259" key="1">
    <source>
        <dbReference type="Pfam" id="PF02617"/>
    </source>
</evidence>
<dbReference type="Proteomes" id="UP000247409">
    <property type="component" value="Unassembled WGS sequence"/>
</dbReference>
<proteinExistence type="predicted"/>
<keyword evidence="2" id="KW-0378">Hydrolase</keyword>
<dbReference type="Gene3D" id="3.30.1390.10">
    <property type="match status" value="1"/>
</dbReference>
<dbReference type="Pfam" id="PF02617">
    <property type="entry name" value="ClpS"/>
    <property type="match status" value="1"/>
</dbReference>
<dbReference type="InterPro" id="IPR014719">
    <property type="entry name" value="Ribosomal_bL12_C/ClpS-like"/>
</dbReference>
<feature type="domain" description="Adaptor protein ClpS core" evidence="1">
    <location>
        <begin position="56"/>
        <end position="124"/>
    </location>
</feature>
<reference evidence="2 3" key="1">
    <citation type="journal article" date="2018" name="Mol. Biol. Evol.">
        <title>Analysis of the draft genome of the red seaweed Gracilariopsis chorda provides insights into genome size evolution in Rhodophyta.</title>
        <authorList>
            <person name="Lee J."/>
            <person name="Yang E.C."/>
            <person name="Graf L."/>
            <person name="Yang J.H."/>
            <person name="Qiu H."/>
            <person name="Zel Zion U."/>
            <person name="Chan C.X."/>
            <person name="Stephens T.G."/>
            <person name="Weber A.P.M."/>
            <person name="Boo G.H."/>
            <person name="Boo S.M."/>
            <person name="Kim K.M."/>
            <person name="Shin Y."/>
            <person name="Jung M."/>
            <person name="Lee S.J."/>
            <person name="Yim H.S."/>
            <person name="Lee J.H."/>
            <person name="Bhattacharya D."/>
            <person name="Yoon H.S."/>
        </authorList>
    </citation>
    <scope>NUCLEOTIDE SEQUENCE [LARGE SCALE GENOMIC DNA]</scope>
    <source>
        <strain evidence="2 3">SKKU-2015</strain>
        <tissue evidence="2">Whole body</tissue>
    </source>
</reference>
<dbReference type="GO" id="GO:0006508">
    <property type="term" value="P:proteolysis"/>
    <property type="evidence" value="ECO:0007669"/>
    <property type="project" value="UniProtKB-KW"/>
</dbReference>
<dbReference type="PANTHER" id="PTHR33473">
    <property type="entry name" value="ATP-DEPENDENT CLP PROTEASE ADAPTER PROTEIN CLPS1, CHLOROPLASTIC"/>
    <property type="match status" value="1"/>
</dbReference>
<dbReference type="InterPro" id="IPR022935">
    <property type="entry name" value="ClpS"/>
</dbReference>
<evidence type="ECO:0000313" key="2">
    <source>
        <dbReference type="EMBL" id="PXF47595.1"/>
    </source>
</evidence>
<dbReference type="STRING" id="448386.A0A2V3IZU2"/>
<dbReference type="GO" id="GO:0030163">
    <property type="term" value="P:protein catabolic process"/>
    <property type="evidence" value="ECO:0007669"/>
    <property type="project" value="InterPro"/>
</dbReference>
<keyword evidence="2" id="KW-0645">Protease</keyword>
<name>A0A2V3IZU2_9FLOR</name>
<dbReference type="InterPro" id="IPR003769">
    <property type="entry name" value="ClpS_core"/>
</dbReference>
<evidence type="ECO:0000313" key="3">
    <source>
        <dbReference type="Proteomes" id="UP000247409"/>
    </source>
</evidence>
<keyword evidence="3" id="KW-1185">Reference proteome</keyword>
<dbReference type="OrthoDB" id="2013930at2759"/>
<dbReference type="EMBL" id="NBIV01000022">
    <property type="protein sequence ID" value="PXF47595.1"/>
    <property type="molecule type" value="Genomic_DNA"/>
</dbReference>
<dbReference type="SUPFAM" id="SSF54736">
    <property type="entry name" value="ClpS-like"/>
    <property type="match status" value="1"/>
</dbReference>
<dbReference type="AlphaFoldDB" id="A0A2V3IZU2"/>
<sequence length="135" mass="15002">MSTINSLLNASSSRSVCASRIAQQAARNTIVMVSAPPAQETVLDKQVNTEKKKEFKKPDMYRLFIYNDPVNKRERVVDVLLKTCQGLTFSRAYAAMQEAHENGRGLVLIIAQEIAEHYCATINSDGILSTVEPDK</sequence>
<dbReference type="GO" id="GO:0008233">
    <property type="term" value="F:peptidase activity"/>
    <property type="evidence" value="ECO:0007669"/>
    <property type="project" value="UniProtKB-KW"/>
</dbReference>